<organism evidence="2 3">
    <name type="scientific">Glutamicibacter protophormiae</name>
    <name type="common">Brevibacterium protophormiae</name>
    <dbReference type="NCBI Taxonomy" id="37930"/>
    <lineage>
        <taxon>Bacteria</taxon>
        <taxon>Bacillati</taxon>
        <taxon>Actinomycetota</taxon>
        <taxon>Actinomycetes</taxon>
        <taxon>Micrococcales</taxon>
        <taxon>Micrococcaceae</taxon>
        <taxon>Glutamicibacter</taxon>
    </lineage>
</organism>
<keyword evidence="1" id="KW-0812">Transmembrane</keyword>
<feature type="transmembrane region" description="Helical" evidence="1">
    <location>
        <begin position="44"/>
        <end position="65"/>
    </location>
</feature>
<feature type="transmembrane region" description="Helical" evidence="1">
    <location>
        <begin position="122"/>
        <end position="143"/>
    </location>
</feature>
<feature type="transmembrane region" description="Helical" evidence="1">
    <location>
        <begin position="225"/>
        <end position="245"/>
    </location>
</feature>
<keyword evidence="1" id="KW-1133">Transmembrane helix</keyword>
<protein>
    <recommendedName>
        <fullName evidence="4">ABC transporter permease</fullName>
    </recommendedName>
</protein>
<accession>A0ABS4XQN7</accession>
<proteinExistence type="predicted"/>
<reference evidence="2 3" key="1">
    <citation type="submission" date="2021-03" db="EMBL/GenBank/DDBJ databases">
        <title>Sequencing the genomes of 1000 actinobacteria strains.</title>
        <authorList>
            <person name="Klenk H.-P."/>
        </authorList>
    </citation>
    <scope>NUCLEOTIDE SEQUENCE [LARGE SCALE GENOMIC DNA]</scope>
    <source>
        <strain evidence="2 3">DSM 20168</strain>
    </source>
</reference>
<keyword evidence="3" id="KW-1185">Reference proteome</keyword>
<feature type="transmembrane region" description="Helical" evidence="1">
    <location>
        <begin position="12"/>
        <end position="32"/>
    </location>
</feature>
<gene>
    <name evidence="2" type="ORF">JOF39_001910</name>
</gene>
<keyword evidence="1" id="KW-0472">Membrane</keyword>
<feature type="transmembrane region" description="Helical" evidence="1">
    <location>
        <begin position="150"/>
        <end position="172"/>
    </location>
</feature>
<evidence type="ECO:0000313" key="3">
    <source>
        <dbReference type="Proteomes" id="UP001195422"/>
    </source>
</evidence>
<feature type="transmembrane region" description="Helical" evidence="1">
    <location>
        <begin position="192"/>
        <end position="213"/>
    </location>
</feature>
<dbReference type="EMBL" id="JAGIOJ010000001">
    <property type="protein sequence ID" value="MBP2398829.1"/>
    <property type="molecule type" value="Genomic_DNA"/>
</dbReference>
<sequence length="442" mass="47228">MPFAELWSKSRACLALMAMLILTELLALLVPVEIENTSREGLSVVSSFGVLFCGAVLGTYAAWVGSRFGVQALRRVRGPRRIAATALKLLAPPLVVGASAYLLGYATAMYRMGEMFFPDPGLFLLSMLMMLGLCLGGLGLGLLFRPGPAITLSIVLFSGLQLFSLLAPGPVLSNMAGLSGCCSLDYGPNPGVIQAVALCYLGWTALGLFAICLRVRAMGKTLRRLLAVAGAASLAVLWGGGALAAQEAGSEQELSRTSQLLCERPGDGHQYCFWPGQAAHWGDWGSNIVSGIARMEEASGIRQPEAITSSKAHALATGGLRLDFEDRYSPESVMWELAMAMAVSPTEECLGGLAEDHVLPDIAAVDSEAQQQMWAQYDLLYQWWAGKADRDYLDDAENHELAELRDLDERAQAAWVRKAAAGIEDCQLVPLPGSQDGRGLSG</sequence>
<evidence type="ECO:0000256" key="1">
    <source>
        <dbReference type="SAM" id="Phobius"/>
    </source>
</evidence>
<feature type="transmembrane region" description="Helical" evidence="1">
    <location>
        <begin position="86"/>
        <end position="110"/>
    </location>
</feature>
<evidence type="ECO:0008006" key="4">
    <source>
        <dbReference type="Google" id="ProtNLM"/>
    </source>
</evidence>
<comment type="caution">
    <text evidence="2">The sequence shown here is derived from an EMBL/GenBank/DDBJ whole genome shotgun (WGS) entry which is preliminary data.</text>
</comment>
<evidence type="ECO:0000313" key="2">
    <source>
        <dbReference type="EMBL" id="MBP2398829.1"/>
    </source>
</evidence>
<dbReference type="Proteomes" id="UP001195422">
    <property type="component" value="Unassembled WGS sequence"/>
</dbReference>
<dbReference type="RefSeq" id="WP_188947598.1">
    <property type="nucleotide sequence ID" value="NZ_BMPH01000003.1"/>
</dbReference>
<name>A0ABS4XQN7_GLUPR</name>